<dbReference type="InterPro" id="IPR008271">
    <property type="entry name" value="Ser/Thr_kinase_AS"/>
</dbReference>
<dbReference type="PROSITE" id="PS00107">
    <property type="entry name" value="PROTEIN_KINASE_ATP"/>
    <property type="match status" value="1"/>
</dbReference>
<evidence type="ECO:0000256" key="10">
    <source>
        <dbReference type="ARBA" id="ARBA00022992"/>
    </source>
</evidence>
<dbReference type="SMART" id="SM00220">
    <property type="entry name" value="S_TKc"/>
    <property type="match status" value="1"/>
</dbReference>
<evidence type="ECO:0000256" key="12">
    <source>
        <dbReference type="ARBA" id="ARBA00047462"/>
    </source>
</evidence>
<reference evidence="18" key="2">
    <citation type="submission" date="2007-04" db="EMBL/GenBank/DDBJ databases">
        <title>The genome of the human body louse.</title>
        <authorList>
            <consortium name="The Human Body Louse Genome Consortium"/>
            <person name="Kirkness E."/>
            <person name="Walenz B."/>
            <person name="Hass B."/>
            <person name="Bruggner R."/>
            <person name="Strausberg R."/>
        </authorList>
    </citation>
    <scope>NUCLEOTIDE SEQUENCE</scope>
    <source>
        <strain evidence="18">USDA</strain>
    </source>
</reference>
<dbReference type="InParanoid" id="E0W2T9"/>
<keyword evidence="4" id="KW-0723">Serine/threonine-protein kinase</keyword>
<protein>
    <recommendedName>
        <fullName evidence="3">cGMP-dependent protein kinase</fullName>
        <ecNumber evidence="3">2.7.11.12</ecNumber>
    </recommendedName>
</protein>
<evidence type="ECO:0000256" key="5">
    <source>
        <dbReference type="ARBA" id="ARBA00022535"/>
    </source>
</evidence>
<dbReference type="PROSITE" id="PS51285">
    <property type="entry name" value="AGC_KINASE_CTER"/>
    <property type="match status" value="1"/>
</dbReference>
<dbReference type="PROSITE" id="PS00888">
    <property type="entry name" value="CNMP_BINDING_1"/>
    <property type="match status" value="1"/>
</dbReference>
<feature type="compositionally biased region" description="Basic and acidic residues" evidence="14">
    <location>
        <begin position="287"/>
        <end position="316"/>
    </location>
</feature>
<dbReference type="HOGENOM" id="CLU_000288_73_2_1"/>
<dbReference type="FunFam" id="2.60.120.10:FF:000064">
    <property type="entry name" value="cGMP-dependent protein kinase, isozyme"/>
    <property type="match status" value="1"/>
</dbReference>
<dbReference type="EMBL" id="DS235879">
    <property type="protein sequence ID" value="EEB19945.1"/>
    <property type="molecule type" value="Genomic_DNA"/>
</dbReference>
<accession>E0W2T9</accession>
<dbReference type="InterPro" id="IPR011009">
    <property type="entry name" value="Kinase-like_dom_sf"/>
</dbReference>
<evidence type="ECO:0000259" key="17">
    <source>
        <dbReference type="PROSITE" id="PS51285"/>
    </source>
</evidence>
<evidence type="ECO:0000313" key="18">
    <source>
        <dbReference type="EMBL" id="EEB19945.1"/>
    </source>
</evidence>
<dbReference type="GO" id="GO:0005524">
    <property type="term" value="F:ATP binding"/>
    <property type="evidence" value="ECO:0007669"/>
    <property type="project" value="UniProtKB-UniRule"/>
</dbReference>
<dbReference type="AlphaFoldDB" id="E0W2T9"/>
<dbReference type="EC" id="2.7.11.12" evidence="3"/>
<reference evidence="19" key="3">
    <citation type="submission" date="2021-02" db="UniProtKB">
        <authorList>
            <consortium name="EnsemblMetazoa"/>
        </authorList>
    </citation>
    <scope>IDENTIFICATION</scope>
    <source>
        <strain evidence="19">USDA</strain>
    </source>
</reference>
<dbReference type="CDD" id="cd00038">
    <property type="entry name" value="CAP_ED"/>
    <property type="match status" value="2"/>
</dbReference>
<dbReference type="KEGG" id="phu:Phum_PHUM596920"/>
<dbReference type="Pfam" id="PF00027">
    <property type="entry name" value="cNMP_binding"/>
    <property type="match status" value="2"/>
</dbReference>
<evidence type="ECO:0000256" key="1">
    <source>
        <dbReference type="ARBA" id="ARBA00001946"/>
    </source>
</evidence>
<dbReference type="SMART" id="SM00133">
    <property type="entry name" value="S_TK_X"/>
    <property type="match status" value="1"/>
</dbReference>
<dbReference type="OMA" id="ARFISAC"/>
<evidence type="ECO:0000313" key="19">
    <source>
        <dbReference type="EnsemblMetazoa" id="PHUM596920-PA"/>
    </source>
</evidence>
<feature type="region of interest" description="Disordered" evidence="14">
    <location>
        <begin position="1"/>
        <end position="49"/>
    </location>
</feature>
<dbReference type="CTD" id="8236818"/>
<evidence type="ECO:0000256" key="8">
    <source>
        <dbReference type="ARBA" id="ARBA00022777"/>
    </source>
</evidence>
<dbReference type="Proteomes" id="UP000009046">
    <property type="component" value="Unassembled WGS sequence"/>
</dbReference>
<dbReference type="VEuPathDB" id="VectorBase:PHUM596920"/>
<gene>
    <name evidence="19" type="primary">8236818</name>
    <name evidence="18" type="ORF">Phum_PHUM596920</name>
</gene>
<dbReference type="Gene3D" id="2.60.120.10">
    <property type="entry name" value="Jelly Rolls"/>
    <property type="match status" value="2"/>
</dbReference>
<comment type="cofactor">
    <cofactor evidence="1">
        <name>Mg(2+)</name>
        <dbReference type="ChEBI" id="CHEBI:18420"/>
    </cofactor>
</comment>
<dbReference type="OrthoDB" id="63267at2759"/>
<evidence type="ECO:0000256" key="11">
    <source>
        <dbReference type="ARBA" id="ARBA00047298"/>
    </source>
</evidence>
<dbReference type="GO" id="GO:0030553">
    <property type="term" value="F:cGMP binding"/>
    <property type="evidence" value="ECO:0007669"/>
    <property type="project" value="UniProtKB-KW"/>
</dbReference>
<feature type="region of interest" description="Disordered" evidence="14">
    <location>
        <begin position="212"/>
        <end position="316"/>
    </location>
</feature>
<dbReference type="FunFam" id="2.60.120.10:FF:000072">
    <property type="entry name" value="cGMP-dependent protein kinase"/>
    <property type="match status" value="1"/>
</dbReference>
<evidence type="ECO:0000256" key="2">
    <source>
        <dbReference type="ARBA" id="ARBA00006352"/>
    </source>
</evidence>
<dbReference type="InterPro" id="IPR018488">
    <property type="entry name" value="cNMP-bd_CS"/>
</dbReference>
<dbReference type="GeneID" id="8236818"/>
<keyword evidence="5" id="KW-0140">cGMP</keyword>
<dbReference type="FunCoup" id="E0W2T9">
    <property type="interactions" value="64"/>
</dbReference>
<feature type="compositionally biased region" description="Polar residues" evidence="14">
    <location>
        <begin position="142"/>
        <end position="152"/>
    </location>
</feature>
<feature type="domain" description="Cyclic nucleotide-binding" evidence="16">
    <location>
        <begin position="589"/>
        <end position="711"/>
    </location>
</feature>
<evidence type="ECO:0000256" key="13">
    <source>
        <dbReference type="PROSITE-ProRule" id="PRU10141"/>
    </source>
</evidence>
<dbReference type="PANTHER" id="PTHR24353:SF147">
    <property type="entry name" value="CGMP-DEPENDENT SERINE_THREONIN PROTEIN KINASE-RELATED"/>
    <property type="match status" value="1"/>
</dbReference>
<evidence type="ECO:0000259" key="15">
    <source>
        <dbReference type="PROSITE" id="PS50011"/>
    </source>
</evidence>
<dbReference type="PANTHER" id="PTHR24353">
    <property type="entry name" value="CYCLIC NUCLEOTIDE-DEPENDENT PROTEIN KINASE"/>
    <property type="match status" value="1"/>
</dbReference>
<dbReference type="STRING" id="121224.E0W2T9"/>
<dbReference type="InterPro" id="IPR000961">
    <property type="entry name" value="AGC-kinase_C"/>
</dbReference>
<feature type="domain" description="Cyclic nucleotide-binding" evidence="16">
    <location>
        <begin position="471"/>
        <end position="586"/>
    </location>
</feature>
<dbReference type="Gene3D" id="1.10.510.10">
    <property type="entry name" value="Transferase(Phosphotransferase) domain 1"/>
    <property type="match status" value="1"/>
</dbReference>
<keyword evidence="20" id="KW-1185">Reference proteome</keyword>
<dbReference type="InterPro" id="IPR000719">
    <property type="entry name" value="Prot_kinase_dom"/>
</dbReference>
<dbReference type="PROSITE" id="PS50042">
    <property type="entry name" value="CNMP_BINDING_3"/>
    <property type="match status" value="2"/>
</dbReference>
<feature type="domain" description="Protein kinase" evidence="15">
    <location>
        <begin position="735"/>
        <end position="994"/>
    </location>
</feature>
<dbReference type="Pfam" id="PF00069">
    <property type="entry name" value="Pkinase"/>
    <property type="match status" value="1"/>
</dbReference>
<comment type="catalytic activity">
    <reaction evidence="11">
        <text>L-threonyl-[protein] + ATP = O-phospho-L-threonyl-[protein] + ADP + H(+)</text>
        <dbReference type="Rhea" id="RHEA:46608"/>
        <dbReference type="Rhea" id="RHEA-COMP:11060"/>
        <dbReference type="Rhea" id="RHEA-COMP:11605"/>
        <dbReference type="ChEBI" id="CHEBI:15378"/>
        <dbReference type="ChEBI" id="CHEBI:30013"/>
        <dbReference type="ChEBI" id="CHEBI:30616"/>
        <dbReference type="ChEBI" id="CHEBI:61977"/>
        <dbReference type="ChEBI" id="CHEBI:456216"/>
        <dbReference type="EC" id="2.7.11.12"/>
    </reaction>
</comment>
<reference evidence="18" key="1">
    <citation type="submission" date="2007-04" db="EMBL/GenBank/DDBJ databases">
        <title>Annotation of Pediculus humanus corporis strain USDA.</title>
        <authorList>
            <person name="Kirkness E."/>
            <person name="Hannick L."/>
            <person name="Hass B."/>
            <person name="Bruggner R."/>
            <person name="Lawson D."/>
            <person name="Bidwell S."/>
            <person name="Joardar V."/>
            <person name="Caler E."/>
            <person name="Walenz B."/>
            <person name="Inman J."/>
            <person name="Schobel S."/>
            <person name="Galinsky K."/>
            <person name="Amedeo P."/>
            <person name="Strausberg R."/>
        </authorList>
    </citation>
    <scope>NUCLEOTIDE SEQUENCE</scope>
    <source>
        <strain evidence="18">USDA</strain>
    </source>
</reference>
<comment type="similarity">
    <text evidence="2">Belongs to the protein kinase superfamily. AGC Ser/Thr protein kinase family. cGMP subfamily.</text>
</comment>
<dbReference type="InterPro" id="IPR000595">
    <property type="entry name" value="cNMP-bd_dom"/>
</dbReference>
<dbReference type="Gene3D" id="3.30.200.20">
    <property type="entry name" value="Phosphorylase Kinase, domain 1"/>
    <property type="match status" value="1"/>
</dbReference>
<feature type="domain" description="AGC-kinase C-terminal" evidence="17">
    <location>
        <begin position="995"/>
        <end position="1045"/>
    </location>
</feature>
<keyword evidence="6 18" id="KW-0808">Transferase</keyword>
<dbReference type="InterPro" id="IPR018490">
    <property type="entry name" value="cNMP-bd_dom_sf"/>
</dbReference>
<keyword evidence="7 13" id="KW-0547">Nucleotide-binding</keyword>
<dbReference type="CDD" id="cd05572">
    <property type="entry name" value="STKc_cGK"/>
    <property type="match status" value="1"/>
</dbReference>
<dbReference type="InterPro" id="IPR002374">
    <property type="entry name" value="cGMP_dep_kinase"/>
</dbReference>
<evidence type="ECO:0000256" key="6">
    <source>
        <dbReference type="ARBA" id="ARBA00022679"/>
    </source>
</evidence>
<evidence type="ECO:0000256" key="7">
    <source>
        <dbReference type="ARBA" id="ARBA00022741"/>
    </source>
</evidence>
<evidence type="ECO:0000256" key="14">
    <source>
        <dbReference type="SAM" id="MobiDB-lite"/>
    </source>
</evidence>
<dbReference type="PROSITE" id="PS00889">
    <property type="entry name" value="CNMP_BINDING_2"/>
    <property type="match status" value="2"/>
</dbReference>
<organism>
    <name type="scientific">Pediculus humanus subsp. corporis</name>
    <name type="common">Body louse</name>
    <dbReference type="NCBI Taxonomy" id="121224"/>
    <lineage>
        <taxon>Eukaryota</taxon>
        <taxon>Metazoa</taxon>
        <taxon>Ecdysozoa</taxon>
        <taxon>Arthropoda</taxon>
        <taxon>Hexapoda</taxon>
        <taxon>Insecta</taxon>
        <taxon>Pterygota</taxon>
        <taxon>Neoptera</taxon>
        <taxon>Paraneoptera</taxon>
        <taxon>Psocodea</taxon>
        <taxon>Troctomorpha</taxon>
        <taxon>Phthiraptera</taxon>
        <taxon>Anoplura</taxon>
        <taxon>Pediculidae</taxon>
        <taxon>Pediculus</taxon>
    </lineage>
</organism>
<evidence type="ECO:0000256" key="3">
    <source>
        <dbReference type="ARBA" id="ARBA00012428"/>
    </source>
</evidence>
<feature type="compositionally biased region" description="Basic and acidic residues" evidence="14">
    <location>
        <begin position="1"/>
        <end position="24"/>
    </location>
</feature>
<dbReference type="GO" id="GO:0004692">
    <property type="term" value="F:cGMP-dependent protein kinase activity"/>
    <property type="evidence" value="ECO:0007669"/>
    <property type="project" value="UniProtKB-EC"/>
</dbReference>
<keyword evidence="9 13" id="KW-0067">ATP-binding</keyword>
<proteinExistence type="inferred from homology"/>
<keyword evidence="10" id="KW-0142">cGMP-binding</keyword>
<dbReference type="FunFam" id="1.10.510.10:FF:000096">
    <property type="entry name" value="cGMP-dependent protein kinase"/>
    <property type="match status" value="1"/>
</dbReference>
<dbReference type="InterPro" id="IPR014710">
    <property type="entry name" value="RmlC-like_jellyroll"/>
</dbReference>
<comment type="catalytic activity">
    <reaction evidence="12">
        <text>L-seryl-[protein] + ATP = O-phospho-L-seryl-[protein] + ADP + H(+)</text>
        <dbReference type="Rhea" id="RHEA:17989"/>
        <dbReference type="Rhea" id="RHEA-COMP:9863"/>
        <dbReference type="Rhea" id="RHEA-COMP:11604"/>
        <dbReference type="ChEBI" id="CHEBI:15378"/>
        <dbReference type="ChEBI" id="CHEBI:29999"/>
        <dbReference type="ChEBI" id="CHEBI:30616"/>
        <dbReference type="ChEBI" id="CHEBI:83421"/>
        <dbReference type="ChEBI" id="CHEBI:456216"/>
        <dbReference type="EC" id="2.7.11.12"/>
    </reaction>
</comment>
<dbReference type="eggNOG" id="KOG0614">
    <property type="taxonomic scope" value="Eukaryota"/>
</dbReference>
<dbReference type="PRINTS" id="PR00104">
    <property type="entry name" value="CGMPKINASE"/>
</dbReference>
<feature type="region of interest" description="Disordered" evidence="14">
    <location>
        <begin position="135"/>
        <end position="156"/>
    </location>
</feature>
<feature type="compositionally biased region" description="Basic and acidic residues" evidence="14">
    <location>
        <begin position="234"/>
        <end position="249"/>
    </location>
</feature>
<dbReference type="PROSITE" id="PS00108">
    <property type="entry name" value="PROTEIN_KINASE_ST"/>
    <property type="match status" value="1"/>
</dbReference>
<dbReference type="SMART" id="SM00100">
    <property type="entry name" value="cNMP"/>
    <property type="match status" value="2"/>
</dbReference>
<evidence type="ECO:0000256" key="4">
    <source>
        <dbReference type="ARBA" id="ARBA00022527"/>
    </source>
</evidence>
<dbReference type="RefSeq" id="XP_002432683.1">
    <property type="nucleotide sequence ID" value="XM_002432638.1"/>
</dbReference>
<dbReference type="SUPFAM" id="SSF51206">
    <property type="entry name" value="cAMP-binding domain-like"/>
    <property type="match status" value="2"/>
</dbReference>
<evidence type="ECO:0000313" key="20">
    <source>
        <dbReference type="Proteomes" id="UP000009046"/>
    </source>
</evidence>
<dbReference type="EMBL" id="AAZO01007281">
    <property type="status" value="NOT_ANNOTATED_CDS"/>
    <property type="molecule type" value="Genomic_DNA"/>
</dbReference>
<dbReference type="SUPFAM" id="SSF56112">
    <property type="entry name" value="Protein kinase-like (PK-like)"/>
    <property type="match status" value="1"/>
</dbReference>
<feature type="compositionally biased region" description="Low complexity" evidence="14">
    <location>
        <begin position="34"/>
        <end position="49"/>
    </location>
</feature>
<dbReference type="InterPro" id="IPR017441">
    <property type="entry name" value="Protein_kinase_ATP_BS"/>
</dbReference>
<feature type="binding site" evidence="13">
    <location>
        <position position="765"/>
    </location>
    <ligand>
        <name>ATP</name>
        <dbReference type="ChEBI" id="CHEBI:30616"/>
    </ligand>
</feature>
<dbReference type="PROSITE" id="PS50011">
    <property type="entry name" value="PROTEIN_KINASE_DOM"/>
    <property type="match status" value="1"/>
</dbReference>
<name>E0W2T9_PEDHC</name>
<dbReference type="InterPro" id="IPR035014">
    <property type="entry name" value="STKc_cGK"/>
</dbReference>
<evidence type="ECO:0000256" key="9">
    <source>
        <dbReference type="ARBA" id="ARBA00022840"/>
    </source>
</evidence>
<keyword evidence="8 18" id="KW-0418">Kinase</keyword>
<evidence type="ECO:0000259" key="16">
    <source>
        <dbReference type="PROSITE" id="PS50042"/>
    </source>
</evidence>
<sequence>MENQKSDKEENDEKNSKRILRKELLSSSTDFRKNSTNMNESSASSSDLSTTYSWSPISYAKHSCGSLFVKCSQHGKWPLLQTFTNRKSPLYQKTFPGRCATLRSKKPEDYVMRRKKWNKDDEENENVLKNLSFEREPEKTLSHSSETKTNAGILSRKCGKKTKNKVKFDTKFLKMEKSNEQTESRFATTQNMIIKRRNSWTDRVGFVEKINEQQQQQQKTIVHRENVSISRSKNRSERDERSTSCDKTSKNSFTKSVKMVQNNDDVEPSRKYDRNHPKRSFKTSANQDERQRKRSEKINKKTNKNYESEPEDEKKVLQKRDENLKINLQNYDQNETERLRTIVASLSNETNEQEEKIDFLQTEIFYLRKELKKKDRENVKLHREIHKLKSVLQDARVFKREGDLLSSLQESHGMPGQFQQVINIPNPNKKQGVSGESSDHGQNHHQIEIQRFEKDFRSKQLIKDAILENNFLKNLDTVQVREIVESVYPKKFSKGDYVVREGEAGSHLYVSAEGELEVIKDQNVLGRMGPGKAFGELAILYNCRRTASIKVVSDAKVWVLDRQVFQKIMMKTGLQRLQENLNFLRSVPLLQSLNNEVLAKIADVLEVDFYPSGEHIIRQGATGDTFFIISSGSVKVTQEKPGKDEEEEIRILNKGDYFGEQALLKEDCRTANVIALSPGVEVLTLDRESFIQLIGDLSELQEKDYGDESRNFAKFSSCSSLTDKQEFEYIRLQDLDIITTLGVGGFGRVELVQYSKNKSMAFALKCLKKQHIVETRQQEHVYSEKNIMMACNSPFICRLYRTFKDSKYVYMLQEALLGGEVWTILREKGCFDDYTTKFITACVIEAFEYLHTRGIVYRDLKPENLLLDSIGYTKLVDFGFSKRIGFSSKTWTFCGTPEYLAPEIILNKGHDRAVDYWSLGILMHELLTGIPPFAAPDPMRTYNIILKGIDVIDFPKHITKGAQSLIKRLCRDSPSERLGYQRGGIQDIKKHKWFQGFDWSGLKQRALIPPVAPIVRSPTDTSNFDSYSKETVVPPDEFSCWDAKF</sequence>
<feature type="compositionally biased region" description="Polar residues" evidence="14">
    <location>
        <begin position="250"/>
        <end position="263"/>
    </location>
</feature>
<dbReference type="EnsemblMetazoa" id="PHUM596920-RA">
    <property type="protein sequence ID" value="PHUM596920-PA"/>
    <property type="gene ID" value="PHUM596920"/>
</dbReference>
<dbReference type="GO" id="GO:0005737">
    <property type="term" value="C:cytoplasm"/>
    <property type="evidence" value="ECO:0007669"/>
    <property type="project" value="UniProtKB-ARBA"/>
</dbReference>